<evidence type="ECO:0008006" key="5">
    <source>
        <dbReference type="Google" id="ProtNLM"/>
    </source>
</evidence>
<evidence type="ECO:0000256" key="2">
    <source>
        <dbReference type="SAM" id="SignalP"/>
    </source>
</evidence>
<name>A0A0D0KY24_AGRTU</name>
<gene>
    <name evidence="3" type="ORF">RU07_12340</name>
</gene>
<evidence type="ECO:0000313" key="4">
    <source>
        <dbReference type="Proteomes" id="UP000035017"/>
    </source>
</evidence>
<proteinExistence type="predicted"/>
<keyword evidence="2" id="KW-0732">Signal</keyword>
<feature type="chain" id="PRO_5002214971" description="Bacteriophage Mu GpT domain-containing protein" evidence="2">
    <location>
        <begin position="32"/>
        <end position="553"/>
    </location>
</feature>
<accession>A0A0D0KY24</accession>
<reference evidence="3 4" key="1">
    <citation type="submission" date="2014-12" db="EMBL/GenBank/DDBJ databases">
        <title>16Stimator: statistical estimation of ribosomal gene copy numbers from draft genome assemblies.</title>
        <authorList>
            <person name="Perisin M.A."/>
            <person name="Vetter M."/>
            <person name="Gilbert J.A."/>
            <person name="Bergelson J."/>
        </authorList>
    </citation>
    <scope>NUCLEOTIDE SEQUENCE [LARGE SCALE GENOMIC DNA]</scope>
    <source>
        <strain evidence="3 4">MEJ076</strain>
    </source>
</reference>
<comment type="caution">
    <text evidence="3">The sequence shown here is derived from an EMBL/GenBank/DDBJ whole genome shotgun (WGS) entry which is preliminary data.</text>
</comment>
<feature type="signal peptide" evidence="2">
    <location>
        <begin position="1"/>
        <end position="31"/>
    </location>
</feature>
<dbReference type="OrthoDB" id="9806592at2"/>
<feature type="region of interest" description="Disordered" evidence="1">
    <location>
        <begin position="181"/>
        <end position="201"/>
    </location>
</feature>
<protein>
    <recommendedName>
        <fullName evidence="5">Bacteriophage Mu GpT domain-containing protein</fullName>
    </recommendedName>
</protein>
<evidence type="ECO:0000256" key="1">
    <source>
        <dbReference type="SAM" id="MobiDB-lite"/>
    </source>
</evidence>
<dbReference type="Proteomes" id="UP000035017">
    <property type="component" value="Unassembled WGS sequence"/>
</dbReference>
<evidence type="ECO:0000313" key="3">
    <source>
        <dbReference type="EMBL" id="KIQ02228.1"/>
    </source>
</evidence>
<dbReference type="Pfam" id="PF25209">
    <property type="entry name" value="Phage_capsid_4"/>
    <property type="match status" value="1"/>
</dbReference>
<sequence length="553" mass="59910">MKKGAYFLVAAVALVCFGLAFSILSADVSHAATLIGPDSFMRHGGSYVFEANLALLAARKKLDDLTTRASAKRGELVDGLSEDAARAIETDHASILTEVEETRAEVARLEAEERAKPTPPADTNPLTIAADAVRAERDRTNGIEELSVRAGFADFGRQHVRSGTALESFRSQLLEHMVANERQTPTDSRVRVQVGQDERDTQRSAQIEALSYGLGAPVPQAGPSAAARSHMGKGLIDLAAESVNFAGRRMLNARDIDDIFTRASHTTSDFSTIFEGAVNRTLEGRYALAQPTFKRFARKKNFRDFRPDTTVKVGDFPMLKKVLEGGEIKYGTFGEGKEAVRAFSYAIALTISRQMLINDDLGAISDLLTSYGATVALFEEVTFYADAYNGKLADGKEVFHADHNNVAAAAGLTVDSVGAGRKSMGLQKSSDGKMPLLANPARIMLVGPNQLTDAEKLLASITPATVSTVNIFSGKFELVETSQITDNSWSLHADPAAGSNYRWGYLEGYEAPRVRMDEPFGRQGFSMSVEHDFGCGATDFRFGFRNPGPAQQQ</sequence>
<organism evidence="3 4">
    <name type="scientific">Agrobacterium tumefaciens</name>
    <dbReference type="NCBI Taxonomy" id="358"/>
    <lineage>
        <taxon>Bacteria</taxon>
        <taxon>Pseudomonadati</taxon>
        <taxon>Pseudomonadota</taxon>
        <taxon>Alphaproteobacteria</taxon>
        <taxon>Hyphomicrobiales</taxon>
        <taxon>Rhizobiaceae</taxon>
        <taxon>Rhizobium/Agrobacterium group</taxon>
        <taxon>Agrobacterium</taxon>
        <taxon>Agrobacterium tumefaciens complex</taxon>
    </lineage>
</organism>
<dbReference type="AlphaFoldDB" id="A0A0D0KY24"/>
<dbReference type="EMBL" id="JXQV01000011">
    <property type="protein sequence ID" value="KIQ02228.1"/>
    <property type="molecule type" value="Genomic_DNA"/>
</dbReference>